<dbReference type="GO" id="GO:0016787">
    <property type="term" value="F:hydrolase activity"/>
    <property type="evidence" value="ECO:0007669"/>
    <property type="project" value="InterPro"/>
</dbReference>
<accession>A0AA88GQ96</accession>
<reference evidence="2 3" key="1">
    <citation type="journal article" date="2018" name="BMC Genomics">
        <title>The genome of Naegleria lovaniensis, the basis for a comparative approach to unravel pathogenicity factors of the human pathogenic amoeba N. fowleri.</title>
        <authorList>
            <person name="Liechti N."/>
            <person name="Schurch N."/>
            <person name="Bruggmann R."/>
            <person name="Wittwer M."/>
        </authorList>
    </citation>
    <scope>NUCLEOTIDE SEQUENCE [LARGE SCALE GENOMIC DNA]</scope>
    <source>
        <strain evidence="2 3">ATCC 30569</strain>
    </source>
</reference>
<dbReference type="PANTHER" id="PTHR14795:SF0">
    <property type="entry name" value="TRANSMEMBRANE PROTEIN 62"/>
    <property type="match status" value="1"/>
</dbReference>
<evidence type="ECO:0000313" key="2">
    <source>
        <dbReference type="EMBL" id="KAG2382568.1"/>
    </source>
</evidence>
<dbReference type="Pfam" id="PF00149">
    <property type="entry name" value="Metallophos"/>
    <property type="match status" value="1"/>
</dbReference>
<dbReference type="GeneID" id="68097603"/>
<name>A0AA88GQ96_NAELO</name>
<dbReference type="SUPFAM" id="SSF56300">
    <property type="entry name" value="Metallo-dependent phosphatases"/>
    <property type="match status" value="1"/>
</dbReference>
<evidence type="ECO:0000259" key="1">
    <source>
        <dbReference type="Pfam" id="PF00149"/>
    </source>
</evidence>
<dbReference type="Gene3D" id="3.60.21.10">
    <property type="match status" value="1"/>
</dbReference>
<dbReference type="RefSeq" id="XP_044548247.1">
    <property type="nucleotide sequence ID" value="XM_044694866.1"/>
</dbReference>
<feature type="domain" description="Calcineurin-like phosphoesterase" evidence="1">
    <location>
        <begin position="71"/>
        <end position="359"/>
    </location>
</feature>
<evidence type="ECO:0000313" key="3">
    <source>
        <dbReference type="Proteomes" id="UP000816034"/>
    </source>
</evidence>
<organism evidence="2 3">
    <name type="scientific">Naegleria lovaniensis</name>
    <name type="common">Amoeba</name>
    <dbReference type="NCBI Taxonomy" id="51637"/>
    <lineage>
        <taxon>Eukaryota</taxon>
        <taxon>Discoba</taxon>
        <taxon>Heterolobosea</taxon>
        <taxon>Tetramitia</taxon>
        <taxon>Eutetramitia</taxon>
        <taxon>Vahlkampfiidae</taxon>
        <taxon>Naegleria</taxon>
    </lineage>
</organism>
<dbReference type="InterPro" id="IPR004843">
    <property type="entry name" value="Calcineurin-like_PHP"/>
</dbReference>
<dbReference type="PANTHER" id="PTHR14795">
    <property type="entry name" value="HELICASE RELATED"/>
    <property type="match status" value="1"/>
</dbReference>
<dbReference type="AlphaFoldDB" id="A0AA88GQ96"/>
<sequence>MLLRASSKANAFRSSSSRRGGFFGNLDHNKNWLLMIIKLLSFLLVFSNAIMNGEPTKPLHLRKFNPEAFFHFIQLTDIHTEDFSSYRVGGKQYWEAKERFDDLKELFGTILPQRVKPKFVIITGDLTHAVPISFDREKQDWITRTMNIYVPGQSQEQWEMYQECMQLGKKVLLEHFPLENQNESIQLRYPFEKEIHKEDRIFDLPGNHDSFGTQNKADPQSRLFLNYSQSGKFFSYPKRQRNPKFSTIACSEKDVTSFFSFDFKSSFGTYRFALLDSTPSIGSYRPINFFSNIPHCQIEKLENILGRAGDQVNQTLVFGHYPSSMITITEADGNVSQKTMSEFFKATNAHSYFSGHLHKVFHDMRKFIPTSGHLEIQSPDFKKERSFKIIAIDNDKVSFEDFTLPYLKNRPGVLITHPKDCKYYSKKEPHTETGPFIRMLIVTPTNFDEIELFVKVDGAALNQSLKVTPQTVEYRIPFEFSKIANSTQHLISVVYKNEVILEHHFSFNDSICHIETSKWSLERIYSYISWLVLSMNWRSLFRSVTTWHAGVLLLS</sequence>
<dbReference type="Proteomes" id="UP000816034">
    <property type="component" value="Unassembled WGS sequence"/>
</dbReference>
<protein>
    <recommendedName>
        <fullName evidence="1">Calcineurin-like phosphoesterase domain-containing protein</fullName>
    </recommendedName>
</protein>
<comment type="caution">
    <text evidence="2">The sequence shown here is derived from an EMBL/GenBank/DDBJ whole genome shotgun (WGS) entry which is preliminary data.</text>
</comment>
<proteinExistence type="predicted"/>
<gene>
    <name evidence="2" type="ORF">C9374_005148</name>
</gene>
<dbReference type="InterPro" id="IPR029052">
    <property type="entry name" value="Metallo-depent_PP-like"/>
</dbReference>
<dbReference type="EMBL" id="PYSW02000023">
    <property type="protein sequence ID" value="KAG2382568.1"/>
    <property type="molecule type" value="Genomic_DNA"/>
</dbReference>
<keyword evidence="3" id="KW-1185">Reference proteome</keyword>